<dbReference type="EMBL" id="LCTV02000002">
    <property type="protein sequence ID" value="PRQ76941.1"/>
    <property type="molecule type" value="Genomic_DNA"/>
</dbReference>
<dbReference type="CDD" id="cd21676">
    <property type="entry name" value="SMP_Mug190"/>
    <property type="match status" value="1"/>
</dbReference>
<dbReference type="CDD" id="cd04041">
    <property type="entry name" value="C2A_fungal"/>
    <property type="match status" value="1"/>
</dbReference>
<name>A0A2T0AG04_RHOTO</name>
<feature type="domain" description="C2" evidence="13">
    <location>
        <begin position="539"/>
        <end position="664"/>
    </location>
</feature>
<feature type="domain" description="C2" evidence="13">
    <location>
        <begin position="724"/>
        <end position="866"/>
    </location>
</feature>
<proteinExistence type="predicted"/>
<dbReference type="InterPro" id="IPR037765">
    <property type="entry name" value="C2B_Tricalbin"/>
</dbReference>
<feature type="compositionally biased region" description="Acidic residues" evidence="11">
    <location>
        <begin position="720"/>
        <end position="729"/>
    </location>
</feature>
<evidence type="ECO:0000256" key="12">
    <source>
        <dbReference type="SAM" id="Phobius"/>
    </source>
</evidence>
<dbReference type="InterPro" id="IPR031468">
    <property type="entry name" value="SMP_LBD"/>
</dbReference>
<accession>A0A2T0AG04</accession>
<feature type="compositionally biased region" description="Basic and acidic residues" evidence="11">
    <location>
        <begin position="1135"/>
        <end position="1150"/>
    </location>
</feature>
<keyword evidence="9" id="KW-0446">Lipid-binding</keyword>
<evidence type="ECO:0000256" key="11">
    <source>
        <dbReference type="SAM" id="MobiDB-lite"/>
    </source>
</evidence>
<feature type="compositionally biased region" description="Basic and acidic residues" evidence="11">
    <location>
        <begin position="50"/>
        <end position="61"/>
    </location>
</feature>
<evidence type="ECO:0000256" key="4">
    <source>
        <dbReference type="ARBA" id="ARBA00022692"/>
    </source>
</evidence>
<feature type="region of interest" description="Disordered" evidence="11">
    <location>
        <begin position="1135"/>
        <end position="1156"/>
    </location>
</feature>
<dbReference type="InterPro" id="IPR035892">
    <property type="entry name" value="C2_domain_sf"/>
</dbReference>
<evidence type="ECO:0000256" key="9">
    <source>
        <dbReference type="ARBA" id="ARBA00023121"/>
    </source>
</evidence>
<dbReference type="GO" id="GO:0005789">
    <property type="term" value="C:endoplasmic reticulum membrane"/>
    <property type="evidence" value="ECO:0007669"/>
    <property type="project" value="UniProtKB-SubCell"/>
</dbReference>
<evidence type="ECO:0000259" key="14">
    <source>
        <dbReference type="PROSITE" id="PS51847"/>
    </source>
</evidence>
<evidence type="ECO:0008006" key="17">
    <source>
        <dbReference type="Google" id="ProtNLM"/>
    </source>
</evidence>
<feature type="transmembrane region" description="Helical" evidence="12">
    <location>
        <begin position="241"/>
        <end position="265"/>
    </location>
</feature>
<dbReference type="GO" id="GO:0008289">
    <property type="term" value="F:lipid binding"/>
    <property type="evidence" value="ECO:0007669"/>
    <property type="project" value="UniProtKB-KW"/>
</dbReference>
<feature type="region of interest" description="Disordered" evidence="11">
    <location>
        <begin position="763"/>
        <end position="783"/>
    </location>
</feature>
<feature type="compositionally biased region" description="Basic and acidic residues" evidence="11">
    <location>
        <begin position="365"/>
        <end position="385"/>
    </location>
</feature>
<organism evidence="15 16">
    <name type="scientific">Rhodotorula toruloides</name>
    <name type="common">Yeast</name>
    <name type="synonym">Rhodosporidium toruloides</name>
    <dbReference type="NCBI Taxonomy" id="5286"/>
    <lineage>
        <taxon>Eukaryota</taxon>
        <taxon>Fungi</taxon>
        <taxon>Dikarya</taxon>
        <taxon>Basidiomycota</taxon>
        <taxon>Pucciniomycotina</taxon>
        <taxon>Microbotryomycetes</taxon>
        <taxon>Sporidiobolales</taxon>
        <taxon>Sporidiobolaceae</taxon>
        <taxon>Rhodotorula</taxon>
    </lineage>
</organism>
<feature type="domain" description="SMP-LTD" evidence="14">
    <location>
        <begin position="292"/>
        <end position="541"/>
    </location>
</feature>
<dbReference type="PANTHER" id="PTHR47348">
    <property type="entry name" value="MEIOTICALLY UP-REGULATED GENE 190 PROTEIN"/>
    <property type="match status" value="1"/>
</dbReference>
<feature type="compositionally biased region" description="Basic and acidic residues" evidence="11">
    <location>
        <begin position="392"/>
        <end position="405"/>
    </location>
</feature>
<dbReference type="PROSITE" id="PS50004">
    <property type="entry name" value="C2"/>
    <property type="match status" value="2"/>
</dbReference>
<dbReference type="OrthoDB" id="419768at2759"/>
<evidence type="ECO:0000256" key="10">
    <source>
        <dbReference type="ARBA" id="ARBA00023136"/>
    </source>
</evidence>
<feature type="region of interest" description="Disordered" evidence="11">
    <location>
        <begin position="1"/>
        <end position="20"/>
    </location>
</feature>
<dbReference type="SUPFAM" id="SSF49562">
    <property type="entry name" value="C2 domain (Calcium/lipid-binding domain, CaLB)"/>
    <property type="match status" value="2"/>
</dbReference>
<protein>
    <recommendedName>
        <fullName evidence="17">C2 domain protein</fullName>
    </recommendedName>
</protein>
<evidence type="ECO:0000313" key="16">
    <source>
        <dbReference type="Proteomes" id="UP000239560"/>
    </source>
</evidence>
<evidence type="ECO:0000256" key="6">
    <source>
        <dbReference type="ARBA" id="ARBA00022824"/>
    </source>
</evidence>
<keyword evidence="8" id="KW-0445">Lipid transport</keyword>
<evidence type="ECO:0000313" key="15">
    <source>
        <dbReference type="EMBL" id="PRQ76941.1"/>
    </source>
</evidence>
<keyword evidence="4 12" id="KW-0812">Transmembrane</keyword>
<dbReference type="Gene3D" id="2.60.40.150">
    <property type="entry name" value="C2 domain"/>
    <property type="match status" value="2"/>
</dbReference>
<comment type="subcellular location">
    <subcellularLocation>
        <location evidence="1">Endoplasmic reticulum membrane</location>
    </subcellularLocation>
</comment>
<dbReference type="AlphaFoldDB" id="A0A2T0AG04"/>
<dbReference type="InterPro" id="IPR037767">
    <property type="entry name" value="C2A_Mug190-like"/>
</dbReference>
<keyword evidence="2" id="KW-0813">Transport</keyword>
<dbReference type="GO" id="GO:0061817">
    <property type="term" value="P:endoplasmic reticulum-plasma membrane tethering"/>
    <property type="evidence" value="ECO:0007669"/>
    <property type="project" value="InterPro"/>
</dbReference>
<comment type="caution">
    <text evidence="15">The sequence shown here is derived from an EMBL/GenBank/DDBJ whole genome shotgun (WGS) entry which is preliminary data.</text>
</comment>
<dbReference type="Pfam" id="PF25331">
    <property type="entry name" value="C2_Mug190_3rd"/>
    <property type="match status" value="1"/>
</dbReference>
<evidence type="ECO:0000256" key="7">
    <source>
        <dbReference type="ARBA" id="ARBA00022989"/>
    </source>
</evidence>
<gene>
    <name evidence="15" type="ORF">AAT19DRAFT_12359</name>
</gene>
<evidence type="ECO:0000256" key="8">
    <source>
        <dbReference type="ARBA" id="ARBA00023055"/>
    </source>
</evidence>
<dbReference type="CDD" id="cd04052">
    <property type="entry name" value="C2B_Tricalbin-like"/>
    <property type="match status" value="1"/>
</dbReference>
<feature type="transmembrane region" description="Helical" evidence="12">
    <location>
        <begin position="217"/>
        <end position="235"/>
    </location>
</feature>
<evidence type="ECO:0000256" key="2">
    <source>
        <dbReference type="ARBA" id="ARBA00022448"/>
    </source>
</evidence>
<dbReference type="PROSITE" id="PS51847">
    <property type="entry name" value="SMP"/>
    <property type="match status" value="1"/>
</dbReference>
<keyword evidence="7 12" id="KW-1133">Transmembrane helix</keyword>
<reference evidence="15 16" key="1">
    <citation type="journal article" date="2018" name="Elife">
        <title>Functional genomics of lipid metabolism in the oleaginous yeast Rhodosporidium toruloides.</title>
        <authorList>
            <person name="Coradetti S.T."/>
            <person name="Pinel D."/>
            <person name="Geiselman G."/>
            <person name="Ito M."/>
            <person name="Mondo S."/>
            <person name="Reilly M.C."/>
            <person name="Cheng Y.F."/>
            <person name="Bauer S."/>
            <person name="Grigoriev I."/>
            <person name="Gladden J.M."/>
            <person name="Simmons B.A."/>
            <person name="Brem R."/>
            <person name="Arkin A.P."/>
            <person name="Skerker J.M."/>
        </authorList>
    </citation>
    <scope>NUCLEOTIDE SEQUENCE [LARGE SCALE GENOMIC DNA]</scope>
    <source>
        <strain evidence="15 16">NBRC 0880</strain>
    </source>
</reference>
<keyword evidence="6" id="KW-0256">Endoplasmic reticulum</keyword>
<dbReference type="Pfam" id="PF25669">
    <property type="entry name" value="SMP_MUG190-like"/>
    <property type="match status" value="1"/>
</dbReference>
<feature type="region of interest" description="Disordered" evidence="11">
    <location>
        <begin position="359"/>
        <end position="412"/>
    </location>
</feature>
<keyword evidence="10 12" id="KW-0472">Membrane</keyword>
<dbReference type="PANTHER" id="PTHR47348:SF3">
    <property type="entry name" value="MEIOTICALLY UP-REGULATED GENE 190 PROTEIN"/>
    <property type="match status" value="1"/>
</dbReference>
<dbReference type="Proteomes" id="UP000239560">
    <property type="component" value="Unassembled WGS sequence"/>
</dbReference>
<evidence type="ECO:0000256" key="3">
    <source>
        <dbReference type="ARBA" id="ARBA00022553"/>
    </source>
</evidence>
<dbReference type="GO" id="GO:0006869">
    <property type="term" value="P:lipid transport"/>
    <property type="evidence" value="ECO:0007669"/>
    <property type="project" value="UniProtKB-KW"/>
</dbReference>
<feature type="region of interest" description="Disordered" evidence="11">
    <location>
        <begin position="153"/>
        <end position="187"/>
    </location>
</feature>
<dbReference type="SMART" id="SM00239">
    <property type="entry name" value="C2"/>
    <property type="match status" value="2"/>
</dbReference>
<keyword evidence="3" id="KW-0597">Phosphoprotein</keyword>
<dbReference type="InterPro" id="IPR000008">
    <property type="entry name" value="C2_dom"/>
</dbReference>
<evidence type="ECO:0000256" key="5">
    <source>
        <dbReference type="ARBA" id="ARBA00022737"/>
    </source>
</evidence>
<keyword evidence="5" id="KW-0677">Repeat</keyword>
<dbReference type="Pfam" id="PF00168">
    <property type="entry name" value="C2"/>
    <property type="match status" value="2"/>
</dbReference>
<evidence type="ECO:0000259" key="13">
    <source>
        <dbReference type="PROSITE" id="PS50004"/>
    </source>
</evidence>
<evidence type="ECO:0000256" key="1">
    <source>
        <dbReference type="ARBA" id="ARBA00004586"/>
    </source>
</evidence>
<dbReference type="InterPro" id="IPR057349">
    <property type="entry name" value="C2_Mug190_3rd"/>
</dbReference>
<feature type="region of interest" description="Disordered" evidence="11">
    <location>
        <begin position="720"/>
        <end position="741"/>
    </location>
</feature>
<feature type="region of interest" description="Disordered" evidence="11">
    <location>
        <begin position="47"/>
        <end position="107"/>
    </location>
</feature>
<sequence>MSGVNSAPDKLPQIDRKAYDAQIHLPGEGYSGKNKVPTVSAFLARQQAMTEDHSAEGDKLRALRAQQSQAEQAKRDREGGSVADVSDGAKTDAAAQGKSAGQLEKEEMMKKARANHQPNAKDFEAQGEREVFDPVTHKMVVIRDAKLEDFQNPKLFDPQNLDPSNLGTGGPSTNPPSGGGASIKHTTPLPVEPSNINFFPYPPPVDQNGLKAITRTINSYALAILGGLGVIWFFTAWRAGWAAFLFRSQIIGAVAVCVFLAHGVVARKIEKELERIRLEMHKQRGMEFSPPTPESVEWLNAFTKVIWPLINPDMFTSIVDMIEDTLQASLPGFVDAVKIEDMTIGKNAFRILNMRALPDQPTDPDYPKEEWIDQGDREAALDPNRRIKKEKKKEEEADEVMKQENPEDEDQTGDYVNYEISFAYFAPPGKEKLHGENISLIIKFFLGMHDLFHLPVPIWIAVESIVGTIRLRCQMVSQAPFIRNVTFTLMGVPAIEASAIPLSRALPNVLDLPLISGFVKSAIAAASSIYVAPKSMTMNIAQMLAGDGVKRDTSALGVFQITIHHGSGLSAQDDNGSSDPYVVIAYSKFGKPLFSTRIIREDLNPVWEQTAFILVSADEVRAAENLSIQLWDSDRVSADDLVGRIQVPITELMLKPNEMQHRTDKLMGFEDADEMSGTLTWSVAYYEKAKLNPDLKKEPGIDHSLPKELQDHPQLKIEENQQDTPEEADVERTPPDPQYPSGILSVIIHQIQSLERQNLTGATGKHREGQAGQDTDEASEQNGNLPSAYCEIVVNDDLCYRTRVKQYTTFPFYEAGTELFVRDYTKTSLRVVVRDARLREHDPILGIVDLPLQKTLAHASQVTRTYSLQGGVGWGKVNISILFKGVQMSLPKELSGWETGTVEVKGPIKVEAVAGADFDWREKKLVLSTSEASTKISARAANSNGDGALEWDIDHDIRLPVYDRYSSALYFDYGGSSVKIGPLGSKRDAFAALWLAELVDDEPKEVRLPVIVAKTPAVRFNYINDQCQKTHDYEIVGYLTTTVVLDSGLDADHEKYATTQTARHEFEQYDRVEGQVAQAETNAHANDDGVIDKEEQKEIDRAHKKALESRHRGKMQFRPYRTAVWAKDGLKDRARGLKDKLTGGGKKEETIATEGA</sequence>